<comment type="caution">
    <text evidence="1">The sequence shown here is derived from an EMBL/GenBank/DDBJ whole genome shotgun (WGS) entry which is preliminary data.</text>
</comment>
<dbReference type="Proteomes" id="UP000248329">
    <property type="component" value="Unassembled WGS sequence"/>
</dbReference>
<evidence type="ECO:0000313" key="2">
    <source>
        <dbReference type="Proteomes" id="UP000248329"/>
    </source>
</evidence>
<proteinExistence type="predicted"/>
<organism evidence="1 2">
    <name type="scientific">Candidatus Methanogaster sp</name>
    <dbReference type="NCBI Taxonomy" id="3386292"/>
    <lineage>
        <taxon>Archaea</taxon>
        <taxon>Methanobacteriati</taxon>
        <taxon>Methanobacteriota</taxon>
        <taxon>Stenosarchaea group</taxon>
        <taxon>Methanomicrobia</taxon>
        <taxon>Methanosarcinales</taxon>
        <taxon>ANME-2 cluster</taxon>
        <taxon>Candidatus Methanogasteraceae</taxon>
        <taxon>Candidatus Methanogaster</taxon>
    </lineage>
</organism>
<name>A0AC61L4A5_9EURY</name>
<accession>A0AC61L4A5</accession>
<sequence>MKIRFYMDPKTNTSHIHRHKVTEQEVEDVLSHPGEDRIGHEGVRVAIGQTRSGRYLRVIYVPEPESIFVITAYNLSGKALIAYRRRIKRRK</sequence>
<dbReference type="EMBL" id="PQXF01000008">
    <property type="protein sequence ID" value="PXF61153.1"/>
    <property type="molecule type" value="Genomic_DNA"/>
</dbReference>
<gene>
    <name evidence="1" type="ORF">C4B59_05835</name>
</gene>
<evidence type="ECO:0000313" key="1">
    <source>
        <dbReference type="EMBL" id="PXF61153.1"/>
    </source>
</evidence>
<reference evidence="1" key="1">
    <citation type="submission" date="2018-01" db="EMBL/GenBank/DDBJ databases">
        <authorList>
            <person name="Krukenberg V."/>
        </authorList>
    </citation>
    <scope>NUCLEOTIDE SEQUENCE</scope>
    <source>
        <strain evidence="1">E20ANME2</strain>
    </source>
</reference>
<protein>
    <submittedName>
        <fullName evidence="1">Uncharacterized protein</fullName>
    </submittedName>
</protein>